<dbReference type="SMART" id="SM00220">
    <property type="entry name" value="S_TKc"/>
    <property type="match status" value="1"/>
</dbReference>
<evidence type="ECO:0000256" key="5">
    <source>
        <dbReference type="ARBA" id="ARBA00037982"/>
    </source>
</evidence>
<dbReference type="GO" id="GO:0005737">
    <property type="term" value="C:cytoplasm"/>
    <property type="evidence" value="ECO:0007669"/>
    <property type="project" value="TreeGrafter"/>
</dbReference>
<dbReference type="PROSITE" id="PS50011">
    <property type="entry name" value="PROTEIN_KINASE_DOM"/>
    <property type="match status" value="1"/>
</dbReference>
<dbReference type="GO" id="GO:0004672">
    <property type="term" value="F:protein kinase activity"/>
    <property type="evidence" value="ECO:0007669"/>
    <property type="project" value="InterPro"/>
</dbReference>
<evidence type="ECO:0000313" key="7">
    <source>
        <dbReference type="EMBL" id="EFC43569.1"/>
    </source>
</evidence>
<dbReference type="RefSeq" id="XP_002676313.1">
    <property type="nucleotide sequence ID" value="XM_002676267.1"/>
</dbReference>
<dbReference type="Proteomes" id="UP000006671">
    <property type="component" value="Unassembled WGS sequence"/>
</dbReference>
<proteinExistence type="inferred from homology"/>
<dbReference type="InterPro" id="IPR025197">
    <property type="entry name" value="DUF4116"/>
</dbReference>
<organism evidence="8">
    <name type="scientific">Naegleria gruberi</name>
    <name type="common">Amoeba</name>
    <dbReference type="NCBI Taxonomy" id="5762"/>
    <lineage>
        <taxon>Eukaryota</taxon>
        <taxon>Discoba</taxon>
        <taxon>Heterolobosea</taxon>
        <taxon>Tetramitia</taxon>
        <taxon>Eutetramitia</taxon>
        <taxon>Vahlkampfiidae</taxon>
        <taxon>Naegleria</taxon>
    </lineage>
</organism>
<dbReference type="Pfam" id="PF13475">
    <property type="entry name" value="DUF4116"/>
    <property type="match status" value="1"/>
</dbReference>
<dbReference type="SUPFAM" id="SSF56112">
    <property type="entry name" value="Protein kinase-like (PK-like)"/>
    <property type="match status" value="1"/>
</dbReference>
<sequence>MIEHQSTNDDQNLYEALSRLGKPFFINNIQYIPIQIFKKGNNVVVCKCLSIDNQEYVVKIVKRGEDDDFDDCPVGDWKFAKISEELHDASLLTFDFVDNFNDMVVTVSKYRGIDLKNYTDMQINKNGRILLCQILQIFIRIVNALCKLEEANIIHRDIKPENIIISLHDTDCKICAIDVVLADFGIAISNDDRFSNQGMDHIDYSNDLNMHESYTLNGSPGFVAPECAKLGESFKSDIWSLARLILFILFPTNENRITHLDQYSSMVREIISNEVETVRKLIELGNLEEDEDGWIFIFKLLVEMLSENPENRPSCQQILKRIFSENGQIEGPIMLSHQFHHLNQALAENRNVQLICASLGVSLELLDKDDREITLQSVKQFGYYLKYAKEDFKNEKEIVLQAVK</sequence>
<gene>
    <name evidence="7" type="ORF">NAEGRDRAFT_68631</name>
</gene>
<dbReference type="Pfam" id="PF00069">
    <property type="entry name" value="Pkinase"/>
    <property type="match status" value="1"/>
</dbReference>
<dbReference type="InParanoid" id="D2VIB8"/>
<keyword evidence="4" id="KW-0067">ATP-binding</keyword>
<keyword evidence="1" id="KW-0808">Transferase</keyword>
<reference evidence="7 8" key="1">
    <citation type="journal article" date="2010" name="Cell">
        <title>The genome of Naegleria gruberi illuminates early eukaryotic versatility.</title>
        <authorList>
            <person name="Fritz-Laylin L.K."/>
            <person name="Prochnik S.E."/>
            <person name="Ginger M.L."/>
            <person name="Dacks J.B."/>
            <person name="Carpenter M.L."/>
            <person name="Field M.C."/>
            <person name="Kuo A."/>
            <person name="Paredez A."/>
            <person name="Chapman J."/>
            <person name="Pham J."/>
            <person name="Shu S."/>
            <person name="Neupane R."/>
            <person name="Cipriano M."/>
            <person name="Mancuso J."/>
            <person name="Tu H."/>
            <person name="Salamov A."/>
            <person name="Lindquist E."/>
            <person name="Shapiro H."/>
            <person name="Lucas S."/>
            <person name="Grigoriev I.V."/>
            <person name="Cande W.Z."/>
            <person name="Fulton C."/>
            <person name="Rokhsar D.S."/>
            <person name="Dawson S.C."/>
        </authorList>
    </citation>
    <scope>NUCLEOTIDE SEQUENCE [LARGE SCALE GENOMIC DNA]</scope>
    <source>
        <strain evidence="7 8">NEG-M</strain>
    </source>
</reference>
<dbReference type="GO" id="GO:0005634">
    <property type="term" value="C:nucleus"/>
    <property type="evidence" value="ECO:0007669"/>
    <property type="project" value="TreeGrafter"/>
</dbReference>
<dbReference type="InterPro" id="IPR050339">
    <property type="entry name" value="CC_SR_Kinase"/>
</dbReference>
<name>D2VIB8_NAEGR</name>
<dbReference type="PANTHER" id="PTHR11042">
    <property type="entry name" value="EUKARYOTIC TRANSLATION INITIATION FACTOR 2-ALPHA KINASE EIF2-ALPHA KINASE -RELATED"/>
    <property type="match status" value="1"/>
</dbReference>
<keyword evidence="3" id="KW-0418">Kinase</keyword>
<dbReference type="InterPro" id="IPR011009">
    <property type="entry name" value="Kinase-like_dom_sf"/>
</dbReference>
<dbReference type="OrthoDB" id="4062651at2759"/>
<dbReference type="STRING" id="5762.D2VIB8"/>
<dbReference type="GeneID" id="8853804"/>
<dbReference type="AlphaFoldDB" id="D2VIB8"/>
<dbReference type="InterPro" id="IPR008271">
    <property type="entry name" value="Ser/Thr_kinase_AS"/>
</dbReference>
<dbReference type="InterPro" id="IPR000719">
    <property type="entry name" value="Prot_kinase_dom"/>
</dbReference>
<comment type="similarity">
    <text evidence="5">Belongs to the protein kinase superfamily. Ser/Thr protein kinase family. GCN2 subfamily.</text>
</comment>
<dbReference type="KEGG" id="ngr:NAEGRDRAFT_68631"/>
<evidence type="ECO:0000256" key="1">
    <source>
        <dbReference type="ARBA" id="ARBA00022679"/>
    </source>
</evidence>
<dbReference type="Gene3D" id="1.10.510.10">
    <property type="entry name" value="Transferase(Phosphotransferase) domain 1"/>
    <property type="match status" value="1"/>
</dbReference>
<evidence type="ECO:0000259" key="6">
    <source>
        <dbReference type="PROSITE" id="PS50011"/>
    </source>
</evidence>
<dbReference type="eggNOG" id="KOG0201">
    <property type="taxonomic scope" value="Eukaryota"/>
</dbReference>
<evidence type="ECO:0000256" key="3">
    <source>
        <dbReference type="ARBA" id="ARBA00022777"/>
    </source>
</evidence>
<dbReference type="VEuPathDB" id="AmoebaDB:NAEGRDRAFT_68631"/>
<protein>
    <submittedName>
        <fullName evidence="7">Predicted protein</fullName>
    </submittedName>
</protein>
<evidence type="ECO:0000313" key="8">
    <source>
        <dbReference type="Proteomes" id="UP000006671"/>
    </source>
</evidence>
<evidence type="ECO:0000256" key="2">
    <source>
        <dbReference type="ARBA" id="ARBA00022741"/>
    </source>
</evidence>
<dbReference type="PROSITE" id="PS00108">
    <property type="entry name" value="PROTEIN_KINASE_ST"/>
    <property type="match status" value="1"/>
</dbReference>
<keyword evidence="8" id="KW-1185">Reference proteome</keyword>
<dbReference type="EMBL" id="GG738873">
    <property type="protein sequence ID" value="EFC43569.1"/>
    <property type="molecule type" value="Genomic_DNA"/>
</dbReference>
<feature type="domain" description="Protein kinase" evidence="6">
    <location>
        <begin position="31"/>
        <end position="324"/>
    </location>
</feature>
<keyword evidence="2" id="KW-0547">Nucleotide-binding</keyword>
<dbReference type="GO" id="GO:0005524">
    <property type="term" value="F:ATP binding"/>
    <property type="evidence" value="ECO:0007669"/>
    <property type="project" value="UniProtKB-KW"/>
</dbReference>
<accession>D2VIB8</accession>
<evidence type="ECO:0000256" key="4">
    <source>
        <dbReference type="ARBA" id="ARBA00022840"/>
    </source>
</evidence>